<dbReference type="PROSITE" id="PS50293">
    <property type="entry name" value="TPR_REGION"/>
    <property type="match status" value="1"/>
</dbReference>
<reference evidence="10 11" key="1">
    <citation type="submission" date="2021-06" db="EMBL/GenBank/DDBJ databases">
        <title>Bacillus sp. RD4P76, an endophyte from a halophyte.</title>
        <authorList>
            <person name="Sun J.-Q."/>
        </authorList>
    </citation>
    <scope>NUCLEOTIDE SEQUENCE [LARGE SCALE GENOMIC DNA]</scope>
    <source>
        <strain evidence="10 11">JCM 17098</strain>
    </source>
</reference>
<dbReference type="GO" id="GO:0006508">
    <property type="term" value="P:proteolysis"/>
    <property type="evidence" value="ECO:0007669"/>
    <property type="project" value="UniProtKB-KW"/>
</dbReference>
<dbReference type="SMART" id="SM00028">
    <property type="entry name" value="TPR"/>
    <property type="match status" value="3"/>
</dbReference>
<feature type="transmembrane region" description="Helical" evidence="8">
    <location>
        <begin position="295"/>
        <end position="313"/>
    </location>
</feature>
<feature type="repeat" description="TPR" evidence="7">
    <location>
        <begin position="402"/>
        <end position="435"/>
    </location>
</feature>
<evidence type="ECO:0000256" key="2">
    <source>
        <dbReference type="ARBA" id="ARBA00009045"/>
    </source>
</evidence>
<keyword evidence="6 8" id="KW-0472">Membrane</keyword>
<evidence type="ECO:0000256" key="3">
    <source>
        <dbReference type="ARBA" id="ARBA00022692"/>
    </source>
</evidence>
<proteinExistence type="inferred from homology"/>
<dbReference type="PANTHER" id="PTHR43731">
    <property type="entry name" value="RHOMBOID PROTEASE"/>
    <property type="match status" value="1"/>
</dbReference>
<feature type="transmembrane region" description="Helical" evidence="8">
    <location>
        <begin position="375"/>
        <end position="393"/>
    </location>
</feature>
<comment type="subcellular location">
    <subcellularLocation>
        <location evidence="1">Membrane</location>
        <topology evidence="1">Multi-pass membrane protein</topology>
    </subcellularLocation>
</comment>
<dbReference type="EMBL" id="JAHQCR010000088">
    <property type="protein sequence ID" value="MBU9724213.1"/>
    <property type="molecule type" value="Genomic_DNA"/>
</dbReference>
<feature type="transmembrane region" description="Helical" evidence="8">
    <location>
        <begin position="232"/>
        <end position="259"/>
    </location>
</feature>
<keyword evidence="10" id="KW-0645">Protease</keyword>
<evidence type="ECO:0000259" key="9">
    <source>
        <dbReference type="Pfam" id="PF01694"/>
    </source>
</evidence>
<dbReference type="Pfam" id="PF01694">
    <property type="entry name" value="Rhomboid"/>
    <property type="match status" value="1"/>
</dbReference>
<organism evidence="10 11">
    <name type="scientific">Evansella alkalicola</name>
    <dbReference type="NCBI Taxonomy" id="745819"/>
    <lineage>
        <taxon>Bacteria</taxon>
        <taxon>Bacillati</taxon>
        <taxon>Bacillota</taxon>
        <taxon>Bacilli</taxon>
        <taxon>Bacillales</taxon>
        <taxon>Bacillaceae</taxon>
        <taxon>Evansella</taxon>
    </lineage>
</organism>
<dbReference type="SUPFAM" id="SSF144091">
    <property type="entry name" value="Rhomboid-like"/>
    <property type="match status" value="1"/>
</dbReference>
<keyword evidence="3 8" id="KW-0812">Transmembrane</keyword>
<dbReference type="PROSITE" id="PS50005">
    <property type="entry name" value="TPR"/>
    <property type="match status" value="3"/>
</dbReference>
<dbReference type="InterPro" id="IPR022764">
    <property type="entry name" value="Peptidase_S54_rhomboid_dom"/>
</dbReference>
<feature type="repeat" description="TPR" evidence="7">
    <location>
        <begin position="477"/>
        <end position="510"/>
    </location>
</feature>
<accession>A0ABS6K034</accession>
<evidence type="ECO:0000256" key="1">
    <source>
        <dbReference type="ARBA" id="ARBA00004141"/>
    </source>
</evidence>
<comment type="similarity">
    <text evidence="2">Belongs to the peptidase S54 family.</text>
</comment>
<protein>
    <submittedName>
        <fullName evidence="10">Rhomboid family intramembrane serine protease</fullName>
    </submittedName>
</protein>
<dbReference type="GO" id="GO:0008233">
    <property type="term" value="F:peptidase activity"/>
    <property type="evidence" value="ECO:0007669"/>
    <property type="project" value="UniProtKB-KW"/>
</dbReference>
<dbReference type="PANTHER" id="PTHR43731:SF14">
    <property type="entry name" value="PRESENILIN-ASSOCIATED RHOMBOID-LIKE PROTEIN, MITOCHONDRIAL"/>
    <property type="match status" value="1"/>
</dbReference>
<dbReference type="InterPro" id="IPR019734">
    <property type="entry name" value="TPR_rpt"/>
</dbReference>
<dbReference type="Gene3D" id="1.25.40.10">
    <property type="entry name" value="Tetratricopeptide repeat domain"/>
    <property type="match status" value="1"/>
</dbReference>
<sequence length="525" mass="60747">MDSLTIRLRYWEIVYHLVCREGMRVVHFSKTGREVWLEDDRLEQDQLIRFVQRDFDWSNELRSDIKNTYEKGKQVRKQLKLRSANVVNLILSQFTPVDSYEELLDRPLPLTSGGKNHQRTILLDANHLQEKFFPLATEWKLNEMPAFLPLEQVDDEEGVIRTLRFSVQKASEEQVEKDRNLFLYGKPILTNIFLGIIIAIFLFVEMNGSSTSSETLIRFGAKFNPFILEGEWWRFFSAMFLHIGIFHLLMNSLALFYLGGAVERIYGSARFFFIYFLAGFVGSVASFAFNEHVSAGASGAIFGCFGALLFFGVKHPRLFFRTMGMNVIVILLINLVFGLTVPMVDNGAHMGGLVGGFLASAIVSLPKHKLGLQQVVFFFVAVAGVLGLLQYGYSQEETGQSYNVYFQLGYELIENDKEEEAREYFEKIITSSEQIDIEEDIVTNSYFLLGYTQHHVEEYDMAEQSYLTTIERDPEFSDAYYNLTLVYIQKDQFEDAYQYLQKAIELQPDHEKYMELEQELRNYID</sequence>
<feature type="domain" description="Peptidase S54 rhomboid" evidence="9">
    <location>
        <begin position="230"/>
        <end position="364"/>
    </location>
</feature>
<keyword evidence="5 8" id="KW-1133">Transmembrane helix</keyword>
<evidence type="ECO:0000256" key="5">
    <source>
        <dbReference type="ARBA" id="ARBA00022989"/>
    </source>
</evidence>
<feature type="repeat" description="TPR" evidence="7">
    <location>
        <begin position="443"/>
        <end position="476"/>
    </location>
</feature>
<dbReference type="InterPro" id="IPR035952">
    <property type="entry name" value="Rhomboid-like_sf"/>
</dbReference>
<dbReference type="Pfam" id="PF13181">
    <property type="entry name" value="TPR_8"/>
    <property type="match status" value="3"/>
</dbReference>
<dbReference type="RefSeq" id="WP_088074847.1">
    <property type="nucleotide sequence ID" value="NZ_JAHQCR010000088.1"/>
</dbReference>
<evidence type="ECO:0000256" key="4">
    <source>
        <dbReference type="ARBA" id="ARBA00022801"/>
    </source>
</evidence>
<evidence type="ECO:0000256" key="7">
    <source>
        <dbReference type="PROSITE-ProRule" id="PRU00339"/>
    </source>
</evidence>
<dbReference type="Proteomes" id="UP000790580">
    <property type="component" value="Unassembled WGS sequence"/>
</dbReference>
<dbReference type="SUPFAM" id="SSF48452">
    <property type="entry name" value="TPR-like"/>
    <property type="match status" value="1"/>
</dbReference>
<evidence type="ECO:0000256" key="6">
    <source>
        <dbReference type="ARBA" id="ARBA00023136"/>
    </source>
</evidence>
<feature type="transmembrane region" description="Helical" evidence="8">
    <location>
        <begin position="325"/>
        <end position="344"/>
    </location>
</feature>
<evidence type="ECO:0000313" key="10">
    <source>
        <dbReference type="EMBL" id="MBU9724213.1"/>
    </source>
</evidence>
<dbReference type="InterPro" id="IPR011990">
    <property type="entry name" value="TPR-like_helical_dom_sf"/>
</dbReference>
<evidence type="ECO:0000256" key="8">
    <source>
        <dbReference type="SAM" id="Phobius"/>
    </source>
</evidence>
<keyword evidence="4" id="KW-0378">Hydrolase</keyword>
<evidence type="ECO:0000313" key="11">
    <source>
        <dbReference type="Proteomes" id="UP000790580"/>
    </source>
</evidence>
<name>A0ABS6K034_9BACI</name>
<dbReference type="InterPro" id="IPR050925">
    <property type="entry name" value="Rhomboid_protease_S54"/>
</dbReference>
<feature type="transmembrane region" description="Helical" evidence="8">
    <location>
        <begin position="181"/>
        <end position="204"/>
    </location>
</feature>
<feature type="transmembrane region" description="Helical" evidence="8">
    <location>
        <begin position="271"/>
        <end position="289"/>
    </location>
</feature>
<comment type="caution">
    <text evidence="10">The sequence shown here is derived from an EMBL/GenBank/DDBJ whole genome shotgun (WGS) entry which is preliminary data.</text>
</comment>
<dbReference type="Gene3D" id="1.20.1540.10">
    <property type="entry name" value="Rhomboid-like"/>
    <property type="match status" value="1"/>
</dbReference>
<keyword evidence="7" id="KW-0802">TPR repeat</keyword>
<gene>
    <name evidence="10" type="ORF">KS407_22580</name>
</gene>
<keyword evidence="11" id="KW-1185">Reference proteome</keyword>